<protein>
    <submittedName>
        <fullName evidence="2">Uncharacterized protein</fullName>
    </submittedName>
</protein>
<accession>A0A3N6M2J8</accession>
<evidence type="ECO:0000256" key="1">
    <source>
        <dbReference type="SAM" id="MobiDB-lite"/>
    </source>
</evidence>
<sequence>MRSATLHTAGQNCSTIGHSPGAVSDGDGREVPTDGSLTVVRQYQRPVGMRSSGRDVPLERRFRRAPRVDRGGSRPDRA</sequence>
<feature type="compositionally biased region" description="Basic and acidic residues" evidence="1">
    <location>
        <begin position="52"/>
        <end position="78"/>
    </location>
</feature>
<evidence type="ECO:0000313" key="2">
    <source>
        <dbReference type="EMBL" id="RQG96027.1"/>
    </source>
</evidence>
<reference evidence="2 3" key="1">
    <citation type="submission" date="2018-10" db="EMBL/GenBank/DDBJ databases">
        <title>Natrarchaeobius chitinivorans gen. nov., sp. nov., and Natrarchaeobius haloalkaliphilus sp. nov., alkaliphilic, chitin-utilizing haloarchaea from hypersaline alkaline lakes.</title>
        <authorList>
            <person name="Sorokin D.Y."/>
            <person name="Elcheninov A.G."/>
            <person name="Kostrikina N.A."/>
            <person name="Bale N.J."/>
            <person name="Sinninghe Damste J.S."/>
            <person name="Khijniak T.V."/>
            <person name="Kublanov I.V."/>
            <person name="Toshchakov S.V."/>
        </authorList>
    </citation>
    <scope>NUCLEOTIDE SEQUENCE [LARGE SCALE GENOMIC DNA]</scope>
    <source>
        <strain evidence="2 3">AArcht4T</strain>
    </source>
</reference>
<feature type="region of interest" description="Disordered" evidence="1">
    <location>
        <begin position="1"/>
        <end position="78"/>
    </location>
</feature>
<dbReference type="EMBL" id="REGA01000004">
    <property type="protein sequence ID" value="RQG96027.1"/>
    <property type="molecule type" value="Genomic_DNA"/>
</dbReference>
<dbReference type="Proteomes" id="UP000282323">
    <property type="component" value="Unassembled WGS sequence"/>
</dbReference>
<proteinExistence type="predicted"/>
<dbReference type="AlphaFoldDB" id="A0A3N6M2J8"/>
<evidence type="ECO:0000313" key="3">
    <source>
        <dbReference type="Proteomes" id="UP000282323"/>
    </source>
</evidence>
<comment type="caution">
    <text evidence="2">The sequence shown here is derived from an EMBL/GenBank/DDBJ whole genome shotgun (WGS) entry which is preliminary data.</text>
</comment>
<gene>
    <name evidence="2" type="ORF">EA473_07585</name>
</gene>
<organism evidence="2 3">
    <name type="scientific">Natrarchaeobius chitinivorans</name>
    <dbReference type="NCBI Taxonomy" id="1679083"/>
    <lineage>
        <taxon>Archaea</taxon>
        <taxon>Methanobacteriati</taxon>
        <taxon>Methanobacteriota</taxon>
        <taxon>Stenosarchaea group</taxon>
        <taxon>Halobacteria</taxon>
        <taxon>Halobacteriales</taxon>
        <taxon>Natrialbaceae</taxon>
        <taxon>Natrarchaeobius</taxon>
    </lineage>
</organism>
<feature type="compositionally biased region" description="Polar residues" evidence="1">
    <location>
        <begin position="1"/>
        <end position="17"/>
    </location>
</feature>
<keyword evidence="3" id="KW-1185">Reference proteome</keyword>
<name>A0A3N6M2J8_NATCH</name>